<dbReference type="Gene3D" id="3.40.50.2000">
    <property type="entry name" value="Glycogen Phosphorylase B"/>
    <property type="match status" value="2"/>
</dbReference>
<dbReference type="InterPro" id="IPR001296">
    <property type="entry name" value="Glyco_trans_1"/>
</dbReference>
<dbReference type="EMBL" id="AP024238">
    <property type="protein sequence ID" value="BCO28195.1"/>
    <property type="molecule type" value="Genomic_DNA"/>
</dbReference>
<reference evidence="3 4" key="1">
    <citation type="journal article" date="2021" name="Microbiol. Spectr.">
        <title>A Single Bacterium Capable of Oxidation and Reduction of Iron at Circumneutral pH.</title>
        <authorList>
            <person name="Kato S."/>
            <person name="Ohkuma M."/>
        </authorList>
    </citation>
    <scope>NUCLEOTIDE SEQUENCE [LARGE SCALE GENOMIC DNA]</scope>
    <source>
        <strain evidence="3 4">MIZ03</strain>
    </source>
</reference>
<sequence>MSEPLPRLRIAVLNRQFSSTGGGAERYSIALVEQLAAQHEIHVFAQHIDHHWPGVTYHRVSQAFKRPRWVNQLWYATATWWATRRGFDVVHSHENTWHGNVQTVHVLPIKYNLLQGLTGWRLALRWLKIVTSPRLLVYLALERSRFALHPPRAIVLASQALVPQMRQAYPASQAGFQVVTPGVERVFGPATAAEKAQARVRLGLPALGFGILFVGNDYRKKGLGTLIQALSKLPPSCFLAVVGNPTHVPQFKAQAAAAGVAQRVHFLGSLPDVTPAYQAADCLAHPTLEDTFAMVVLEAMAHGLPVVVSGEKYCGIAGVLQPGRDALVLADPQDATALAGALEQIVRQPAMAAALQAAGLRFAQVHLWSELARQQALIYQQQASRLT</sequence>
<dbReference type="Pfam" id="PF13439">
    <property type="entry name" value="Glyco_transf_4"/>
    <property type="match status" value="1"/>
</dbReference>
<keyword evidence="4" id="KW-1185">Reference proteome</keyword>
<name>A0ABM7MPF8_9BURK</name>
<dbReference type="RefSeq" id="WP_223904172.1">
    <property type="nucleotide sequence ID" value="NZ_AP024238.1"/>
</dbReference>
<dbReference type="CDD" id="cd03801">
    <property type="entry name" value="GT4_PimA-like"/>
    <property type="match status" value="1"/>
</dbReference>
<accession>A0ABM7MPF8</accession>
<dbReference type="InterPro" id="IPR028098">
    <property type="entry name" value="Glyco_trans_4-like_N"/>
</dbReference>
<evidence type="ECO:0000259" key="1">
    <source>
        <dbReference type="Pfam" id="PF00534"/>
    </source>
</evidence>
<evidence type="ECO:0000259" key="2">
    <source>
        <dbReference type="Pfam" id="PF13439"/>
    </source>
</evidence>
<gene>
    <name evidence="3" type="ORF">MIZ03_3093</name>
</gene>
<feature type="domain" description="Glycosyl transferase family 1" evidence="1">
    <location>
        <begin position="211"/>
        <end position="358"/>
    </location>
</feature>
<dbReference type="SUPFAM" id="SSF53756">
    <property type="entry name" value="UDP-Glycosyltransferase/glycogen phosphorylase"/>
    <property type="match status" value="1"/>
</dbReference>
<dbReference type="PANTHER" id="PTHR12526">
    <property type="entry name" value="GLYCOSYLTRANSFERASE"/>
    <property type="match status" value="1"/>
</dbReference>
<dbReference type="Pfam" id="PF00534">
    <property type="entry name" value="Glycos_transf_1"/>
    <property type="match status" value="1"/>
</dbReference>
<evidence type="ECO:0000313" key="3">
    <source>
        <dbReference type="EMBL" id="BCO28195.1"/>
    </source>
</evidence>
<evidence type="ECO:0000313" key="4">
    <source>
        <dbReference type="Proteomes" id="UP000824366"/>
    </source>
</evidence>
<organism evidence="3 4">
    <name type="scientific">Rhodoferax lithotrophicus</name>
    <dbReference type="NCBI Taxonomy" id="2798804"/>
    <lineage>
        <taxon>Bacteria</taxon>
        <taxon>Pseudomonadati</taxon>
        <taxon>Pseudomonadota</taxon>
        <taxon>Betaproteobacteria</taxon>
        <taxon>Burkholderiales</taxon>
        <taxon>Comamonadaceae</taxon>
        <taxon>Rhodoferax</taxon>
    </lineage>
</organism>
<feature type="domain" description="Glycosyltransferase subfamily 4-like N-terminal" evidence="2">
    <location>
        <begin position="22"/>
        <end position="183"/>
    </location>
</feature>
<dbReference type="Proteomes" id="UP000824366">
    <property type="component" value="Chromosome"/>
</dbReference>
<protein>
    <submittedName>
        <fullName evidence="3">D-inositol-3-phosphate glycosyltransferase</fullName>
    </submittedName>
</protein>
<proteinExistence type="predicted"/>